<feature type="region of interest" description="Disordered" evidence="1">
    <location>
        <begin position="1"/>
        <end position="42"/>
    </location>
</feature>
<name>A0AAV4W5X2_9ARAC</name>
<gene>
    <name evidence="2" type="ORF">CDAR_10961</name>
</gene>
<protein>
    <submittedName>
        <fullName evidence="2">Uncharacterized protein</fullName>
    </submittedName>
</protein>
<comment type="caution">
    <text evidence="2">The sequence shown here is derived from an EMBL/GenBank/DDBJ whole genome shotgun (WGS) entry which is preliminary data.</text>
</comment>
<dbReference type="AlphaFoldDB" id="A0AAV4W5X2"/>
<sequence>MQDTKPKTQKSGRSPTHTTIVPDRIFVSGETPPPVSPPSEIDSCKDLYSRVTWNTSYLLRRRHDNGSSASSG</sequence>
<proteinExistence type="predicted"/>
<reference evidence="2 3" key="1">
    <citation type="submission" date="2021-06" db="EMBL/GenBank/DDBJ databases">
        <title>Caerostris darwini draft genome.</title>
        <authorList>
            <person name="Kono N."/>
            <person name="Arakawa K."/>
        </authorList>
    </citation>
    <scope>NUCLEOTIDE SEQUENCE [LARGE SCALE GENOMIC DNA]</scope>
</reference>
<evidence type="ECO:0000313" key="3">
    <source>
        <dbReference type="Proteomes" id="UP001054837"/>
    </source>
</evidence>
<feature type="compositionally biased region" description="Polar residues" evidence="1">
    <location>
        <begin position="7"/>
        <end position="19"/>
    </location>
</feature>
<dbReference type="EMBL" id="BPLQ01014215">
    <property type="protein sequence ID" value="GIY78235.1"/>
    <property type="molecule type" value="Genomic_DNA"/>
</dbReference>
<dbReference type="Proteomes" id="UP001054837">
    <property type="component" value="Unassembled WGS sequence"/>
</dbReference>
<organism evidence="2 3">
    <name type="scientific">Caerostris darwini</name>
    <dbReference type="NCBI Taxonomy" id="1538125"/>
    <lineage>
        <taxon>Eukaryota</taxon>
        <taxon>Metazoa</taxon>
        <taxon>Ecdysozoa</taxon>
        <taxon>Arthropoda</taxon>
        <taxon>Chelicerata</taxon>
        <taxon>Arachnida</taxon>
        <taxon>Araneae</taxon>
        <taxon>Araneomorphae</taxon>
        <taxon>Entelegynae</taxon>
        <taxon>Araneoidea</taxon>
        <taxon>Araneidae</taxon>
        <taxon>Caerostris</taxon>
    </lineage>
</organism>
<keyword evidence="3" id="KW-1185">Reference proteome</keyword>
<evidence type="ECO:0000256" key="1">
    <source>
        <dbReference type="SAM" id="MobiDB-lite"/>
    </source>
</evidence>
<accession>A0AAV4W5X2</accession>
<evidence type="ECO:0000313" key="2">
    <source>
        <dbReference type="EMBL" id="GIY78235.1"/>
    </source>
</evidence>